<dbReference type="Pfam" id="PF00672">
    <property type="entry name" value="HAMP"/>
    <property type="match status" value="1"/>
</dbReference>
<keyword evidence="9" id="KW-0902">Two-component regulatory system</keyword>
<keyword evidence="4" id="KW-0597">Phosphoprotein</keyword>
<evidence type="ECO:0000313" key="15">
    <source>
        <dbReference type="Proteomes" id="UP001236014"/>
    </source>
</evidence>
<evidence type="ECO:0000256" key="4">
    <source>
        <dbReference type="ARBA" id="ARBA00022553"/>
    </source>
</evidence>
<dbReference type="InterPro" id="IPR050428">
    <property type="entry name" value="TCS_sensor_his_kinase"/>
</dbReference>
<dbReference type="SMART" id="SM00388">
    <property type="entry name" value="HisKA"/>
    <property type="match status" value="1"/>
</dbReference>
<evidence type="ECO:0000256" key="11">
    <source>
        <dbReference type="SAM" id="Phobius"/>
    </source>
</evidence>
<feature type="domain" description="Histidine kinase" evidence="12">
    <location>
        <begin position="262"/>
        <end position="471"/>
    </location>
</feature>
<dbReference type="AlphaFoldDB" id="A0A9Y2MWB5"/>
<dbReference type="InterPro" id="IPR003660">
    <property type="entry name" value="HAMP_dom"/>
</dbReference>
<comment type="subcellular location">
    <subcellularLocation>
        <location evidence="2">Cell membrane</location>
    </subcellularLocation>
</comment>
<dbReference type="SUPFAM" id="SSF55874">
    <property type="entry name" value="ATPase domain of HSP90 chaperone/DNA topoisomerase II/histidine kinase"/>
    <property type="match status" value="1"/>
</dbReference>
<dbReference type="PANTHER" id="PTHR45436">
    <property type="entry name" value="SENSOR HISTIDINE KINASE YKOH"/>
    <property type="match status" value="1"/>
</dbReference>
<dbReference type="SMART" id="SM00387">
    <property type="entry name" value="HATPase_c"/>
    <property type="match status" value="1"/>
</dbReference>
<dbReference type="SUPFAM" id="SSF47384">
    <property type="entry name" value="Homodimeric domain of signal transducing histidine kinase"/>
    <property type="match status" value="1"/>
</dbReference>
<evidence type="ECO:0000256" key="6">
    <source>
        <dbReference type="ARBA" id="ARBA00022692"/>
    </source>
</evidence>
<protein>
    <recommendedName>
        <fullName evidence="3">histidine kinase</fullName>
        <ecNumber evidence="3">2.7.13.3</ecNumber>
    </recommendedName>
</protein>
<dbReference type="SMART" id="SM00304">
    <property type="entry name" value="HAMP"/>
    <property type="match status" value="1"/>
</dbReference>
<dbReference type="PROSITE" id="PS50885">
    <property type="entry name" value="HAMP"/>
    <property type="match status" value="1"/>
</dbReference>
<sequence length="475" mass="50874">MTGLRKFWPGWGLRTRLLLAFVLLSVLTTIAVAGFGYRTARNTILKNTQDNAVLELRSRIQLLYPLPAQPSKDMLLNAAGKLADRDASALVTAGNVSGGSLGGARISSELREQVDQGKIAWQRVDVGGETRLLIGTQLRLTTSTSHVTEPSGIEIYVVQPLTAESESIATLARSAWLTGTGAVVLALLLALAAARSVLGPVRELRRAAHRLGEGDLDTRLTIHGTDELAEVGKTFNTTAESLQHHVGELERMESDARRFVADVSHELRTPLAAMTAVTEVLEAEVAGLPEIAGRAVRLVSQETHNLTRLVNDLIEVTRFDAGSASLALDEVDVAEAIGATLRARGWVDAVATELPPGVRARLDPRRLDVVVANLVGNALRHGAPPVRLRLSAVEESLMIEVTDEGHGLKEEVLPHVFDRFYKADTARSRSEGSGLGLAIAWENAKLHGGELTAANRPQGGAIFTLRLPLNPGGDA</sequence>
<keyword evidence="6 11" id="KW-0812">Transmembrane</keyword>
<evidence type="ECO:0000259" key="13">
    <source>
        <dbReference type="PROSITE" id="PS50885"/>
    </source>
</evidence>
<keyword evidence="10 11" id="KW-0472">Membrane</keyword>
<dbReference type="CDD" id="cd00082">
    <property type="entry name" value="HisKA"/>
    <property type="match status" value="1"/>
</dbReference>
<dbReference type="GO" id="GO:0005886">
    <property type="term" value="C:plasma membrane"/>
    <property type="evidence" value="ECO:0007669"/>
    <property type="project" value="UniProtKB-SubCell"/>
</dbReference>
<keyword evidence="15" id="KW-1185">Reference proteome</keyword>
<reference evidence="14 15" key="1">
    <citation type="submission" date="2023-06" db="EMBL/GenBank/DDBJ databases">
        <authorList>
            <person name="Oyuntsetseg B."/>
            <person name="Kim S.B."/>
        </authorList>
    </citation>
    <scope>NUCLEOTIDE SEQUENCE [LARGE SCALE GENOMIC DNA]</scope>
    <source>
        <strain evidence="14 15">2-15</strain>
    </source>
</reference>
<dbReference type="EC" id="2.7.13.3" evidence="3"/>
<dbReference type="InterPro" id="IPR036890">
    <property type="entry name" value="HATPase_C_sf"/>
</dbReference>
<dbReference type="KEGG" id="acab:QRX50_41435"/>
<dbReference type="RefSeq" id="WP_285968536.1">
    <property type="nucleotide sequence ID" value="NZ_CP127294.1"/>
</dbReference>
<dbReference type="PROSITE" id="PS50109">
    <property type="entry name" value="HIS_KIN"/>
    <property type="match status" value="1"/>
</dbReference>
<dbReference type="GO" id="GO:0000155">
    <property type="term" value="F:phosphorelay sensor kinase activity"/>
    <property type="evidence" value="ECO:0007669"/>
    <property type="project" value="InterPro"/>
</dbReference>
<evidence type="ECO:0000256" key="5">
    <source>
        <dbReference type="ARBA" id="ARBA00022679"/>
    </source>
</evidence>
<evidence type="ECO:0000256" key="8">
    <source>
        <dbReference type="ARBA" id="ARBA00022989"/>
    </source>
</evidence>
<dbReference type="Proteomes" id="UP001236014">
    <property type="component" value="Chromosome"/>
</dbReference>
<gene>
    <name evidence="14" type="ORF">QRX50_41435</name>
</gene>
<evidence type="ECO:0000256" key="9">
    <source>
        <dbReference type="ARBA" id="ARBA00023012"/>
    </source>
</evidence>
<keyword evidence="7 14" id="KW-0418">Kinase</keyword>
<dbReference type="FunFam" id="1.10.287.130:FF:000010">
    <property type="entry name" value="Two-component sensor histidine kinase"/>
    <property type="match status" value="1"/>
</dbReference>
<evidence type="ECO:0000313" key="14">
    <source>
        <dbReference type="EMBL" id="WIX77799.1"/>
    </source>
</evidence>
<dbReference type="Pfam" id="PF00512">
    <property type="entry name" value="HisKA"/>
    <property type="match status" value="1"/>
</dbReference>
<evidence type="ECO:0000259" key="12">
    <source>
        <dbReference type="PROSITE" id="PS50109"/>
    </source>
</evidence>
<dbReference type="EMBL" id="CP127294">
    <property type="protein sequence ID" value="WIX77799.1"/>
    <property type="molecule type" value="Genomic_DNA"/>
</dbReference>
<dbReference type="Gene3D" id="1.10.287.130">
    <property type="match status" value="1"/>
</dbReference>
<evidence type="ECO:0000256" key="1">
    <source>
        <dbReference type="ARBA" id="ARBA00000085"/>
    </source>
</evidence>
<dbReference type="CDD" id="cd06225">
    <property type="entry name" value="HAMP"/>
    <property type="match status" value="1"/>
</dbReference>
<dbReference type="Gene3D" id="6.10.340.10">
    <property type="match status" value="1"/>
</dbReference>
<keyword evidence="5" id="KW-0808">Transferase</keyword>
<dbReference type="PANTHER" id="PTHR45436:SF5">
    <property type="entry name" value="SENSOR HISTIDINE KINASE TRCS"/>
    <property type="match status" value="1"/>
</dbReference>
<comment type="catalytic activity">
    <reaction evidence="1">
        <text>ATP + protein L-histidine = ADP + protein N-phospho-L-histidine.</text>
        <dbReference type="EC" id="2.7.13.3"/>
    </reaction>
</comment>
<feature type="transmembrane region" description="Helical" evidence="11">
    <location>
        <begin position="175"/>
        <end position="198"/>
    </location>
</feature>
<evidence type="ECO:0000256" key="10">
    <source>
        <dbReference type="ARBA" id="ARBA00023136"/>
    </source>
</evidence>
<feature type="domain" description="HAMP" evidence="13">
    <location>
        <begin position="195"/>
        <end position="247"/>
    </location>
</feature>
<accession>A0A9Y2MWB5</accession>
<evidence type="ECO:0000256" key="7">
    <source>
        <dbReference type="ARBA" id="ARBA00022777"/>
    </source>
</evidence>
<dbReference type="Pfam" id="PF02518">
    <property type="entry name" value="HATPase_c"/>
    <property type="match status" value="1"/>
</dbReference>
<name>A0A9Y2MWB5_9PSEU</name>
<dbReference type="PRINTS" id="PR00344">
    <property type="entry name" value="BCTRLSENSOR"/>
</dbReference>
<organism evidence="14 15">
    <name type="scientific">Amycolatopsis carbonis</name>
    <dbReference type="NCBI Taxonomy" id="715471"/>
    <lineage>
        <taxon>Bacteria</taxon>
        <taxon>Bacillati</taxon>
        <taxon>Actinomycetota</taxon>
        <taxon>Actinomycetes</taxon>
        <taxon>Pseudonocardiales</taxon>
        <taxon>Pseudonocardiaceae</taxon>
        <taxon>Amycolatopsis</taxon>
    </lineage>
</organism>
<dbReference type="InterPro" id="IPR003661">
    <property type="entry name" value="HisK_dim/P_dom"/>
</dbReference>
<proteinExistence type="predicted"/>
<dbReference type="InterPro" id="IPR004358">
    <property type="entry name" value="Sig_transdc_His_kin-like_C"/>
</dbReference>
<dbReference type="InterPro" id="IPR036097">
    <property type="entry name" value="HisK_dim/P_sf"/>
</dbReference>
<keyword evidence="8 11" id="KW-1133">Transmembrane helix</keyword>
<evidence type="ECO:0000256" key="2">
    <source>
        <dbReference type="ARBA" id="ARBA00004236"/>
    </source>
</evidence>
<dbReference type="InterPro" id="IPR005467">
    <property type="entry name" value="His_kinase_dom"/>
</dbReference>
<evidence type="ECO:0000256" key="3">
    <source>
        <dbReference type="ARBA" id="ARBA00012438"/>
    </source>
</evidence>
<dbReference type="InterPro" id="IPR003594">
    <property type="entry name" value="HATPase_dom"/>
</dbReference>
<dbReference type="CDD" id="cd00075">
    <property type="entry name" value="HATPase"/>
    <property type="match status" value="1"/>
</dbReference>
<dbReference type="Gene3D" id="3.30.565.10">
    <property type="entry name" value="Histidine kinase-like ATPase, C-terminal domain"/>
    <property type="match status" value="1"/>
</dbReference>
<dbReference type="SUPFAM" id="SSF158472">
    <property type="entry name" value="HAMP domain-like"/>
    <property type="match status" value="1"/>
</dbReference>